<dbReference type="EMBL" id="FOVF01000003">
    <property type="protein sequence ID" value="SFN06441.1"/>
    <property type="molecule type" value="Genomic_DNA"/>
</dbReference>
<evidence type="ECO:0000256" key="2">
    <source>
        <dbReference type="ARBA" id="ARBA00023015"/>
    </source>
</evidence>
<dbReference type="SUPFAM" id="SSF46785">
    <property type="entry name" value="Winged helix' DNA-binding domain"/>
    <property type="match status" value="1"/>
</dbReference>
<dbReference type="Gene3D" id="1.10.10.10">
    <property type="entry name" value="Winged helix-like DNA-binding domain superfamily/Winged helix DNA-binding domain"/>
    <property type="match status" value="1"/>
</dbReference>
<evidence type="ECO:0000256" key="5">
    <source>
        <dbReference type="SAM" id="Coils"/>
    </source>
</evidence>
<dbReference type="Gene3D" id="3.40.190.290">
    <property type="match status" value="1"/>
</dbReference>
<dbReference type="InterPro" id="IPR058163">
    <property type="entry name" value="LysR-type_TF_proteobact-type"/>
</dbReference>
<dbReference type="Pfam" id="PF03466">
    <property type="entry name" value="LysR_substrate"/>
    <property type="match status" value="1"/>
</dbReference>
<organism evidence="7 8">
    <name type="scientific">Dokdonella immobilis</name>
    <dbReference type="NCBI Taxonomy" id="578942"/>
    <lineage>
        <taxon>Bacteria</taxon>
        <taxon>Pseudomonadati</taxon>
        <taxon>Pseudomonadota</taxon>
        <taxon>Gammaproteobacteria</taxon>
        <taxon>Lysobacterales</taxon>
        <taxon>Rhodanobacteraceae</taxon>
        <taxon>Dokdonella</taxon>
    </lineage>
</organism>
<evidence type="ECO:0000256" key="1">
    <source>
        <dbReference type="ARBA" id="ARBA00009437"/>
    </source>
</evidence>
<protein>
    <submittedName>
        <fullName evidence="7">DNA-binding transcriptional regulator, LysR family</fullName>
    </submittedName>
</protein>
<dbReference type="InterPro" id="IPR036390">
    <property type="entry name" value="WH_DNA-bd_sf"/>
</dbReference>
<dbReference type="OrthoDB" id="9810065at2"/>
<dbReference type="Pfam" id="PF00126">
    <property type="entry name" value="HTH_1"/>
    <property type="match status" value="1"/>
</dbReference>
<comment type="similarity">
    <text evidence="1">Belongs to the LysR transcriptional regulatory family.</text>
</comment>
<evidence type="ECO:0000256" key="4">
    <source>
        <dbReference type="ARBA" id="ARBA00023163"/>
    </source>
</evidence>
<dbReference type="SUPFAM" id="SSF53850">
    <property type="entry name" value="Periplasmic binding protein-like II"/>
    <property type="match status" value="1"/>
</dbReference>
<keyword evidence="5" id="KW-0175">Coiled coil</keyword>
<dbReference type="InterPro" id="IPR005119">
    <property type="entry name" value="LysR_subst-bd"/>
</dbReference>
<keyword evidence="4" id="KW-0804">Transcription</keyword>
<evidence type="ECO:0000313" key="8">
    <source>
        <dbReference type="Proteomes" id="UP000198575"/>
    </source>
</evidence>
<dbReference type="GO" id="GO:0003700">
    <property type="term" value="F:DNA-binding transcription factor activity"/>
    <property type="evidence" value="ECO:0007669"/>
    <property type="project" value="InterPro"/>
</dbReference>
<dbReference type="PROSITE" id="PS50931">
    <property type="entry name" value="HTH_LYSR"/>
    <property type="match status" value="1"/>
</dbReference>
<dbReference type="FunFam" id="3.40.190.290:FF:000001">
    <property type="entry name" value="Transcriptional regulator, LysR family"/>
    <property type="match status" value="1"/>
</dbReference>
<gene>
    <name evidence="7" type="ORF">SAMN05216289_103191</name>
</gene>
<dbReference type="Proteomes" id="UP000198575">
    <property type="component" value="Unassembled WGS sequence"/>
</dbReference>
<keyword evidence="8" id="KW-1185">Reference proteome</keyword>
<dbReference type="AlphaFoldDB" id="A0A1I4VYX7"/>
<dbReference type="STRING" id="578942.SAMN05216289_103191"/>
<dbReference type="InterPro" id="IPR036388">
    <property type="entry name" value="WH-like_DNA-bd_sf"/>
</dbReference>
<dbReference type="FunFam" id="1.10.10.10:FF:000001">
    <property type="entry name" value="LysR family transcriptional regulator"/>
    <property type="match status" value="1"/>
</dbReference>
<accession>A0A1I4VYX7</accession>
<dbReference type="PANTHER" id="PTHR30537">
    <property type="entry name" value="HTH-TYPE TRANSCRIPTIONAL REGULATOR"/>
    <property type="match status" value="1"/>
</dbReference>
<evidence type="ECO:0000259" key="6">
    <source>
        <dbReference type="PROSITE" id="PS50931"/>
    </source>
</evidence>
<feature type="domain" description="HTH lysR-type" evidence="6">
    <location>
        <begin position="1"/>
        <end position="59"/>
    </location>
</feature>
<name>A0A1I4VYX7_9GAMM</name>
<dbReference type="GO" id="GO:0006351">
    <property type="term" value="P:DNA-templated transcription"/>
    <property type="evidence" value="ECO:0007669"/>
    <property type="project" value="TreeGrafter"/>
</dbReference>
<proteinExistence type="inferred from homology"/>
<evidence type="ECO:0000313" key="7">
    <source>
        <dbReference type="EMBL" id="SFN06441.1"/>
    </source>
</evidence>
<dbReference type="InterPro" id="IPR000847">
    <property type="entry name" value="LysR_HTH_N"/>
</dbReference>
<evidence type="ECO:0000256" key="3">
    <source>
        <dbReference type="ARBA" id="ARBA00023125"/>
    </source>
</evidence>
<dbReference type="PANTHER" id="PTHR30537:SF5">
    <property type="entry name" value="HTH-TYPE TRANSCRIPTIONAL ACTIVATOR TTDR-RELATED"/>
    <property type="match status" value="1"/>
</dbReference>
<dbReference type="RefSeq" id="WP_092404982.1">
    <property type="nucleotide sequence ID" value="NZ_FOVF01000003.1"/>
</dbReference>
<dbReference type="CDD" id="cd08422">
    <property type="entry name" value="PBP2_CrgA_like"/>
    <property type="match status" value="1"/>
</dbReference>
<sequence>MDKLQGMQLFTRVVEAGSFTAGAEQMGISRALASKLIQNLEDSLGVRLLNRTTRRISLTDPGKNYYQRVSDLLAQLAEAEAEAAELQIEPRGRMRVSAPISFSVLHLAPALSEFQRRYPRLELELDLNDRVVDLVDEGFDLAIRIGRLADSSLVARRIAPACLVLLASPAYLERAGTPTRPEELSDHEFLIYTLASRRDELVFERGEEKAAVRIHGNLLVNNGDYIAAATIDGNGISLLPTFIAAPHIKAGTLVPILREWSVPPIAIHAVYAQTRALPAKTRVLIDYLVERFGPEPYWEANCAASRPVKRPG</sequence>
<feature type="coiled-coil region" evidence="5">
    <location>
        <begin position="62"/>
        <end position="89"/>
    </location>
</feature>
<keyword evidence="2" id="KW-0805">Transcription regulation</keyword>
<dbReference type="GO" id="GO:0043565">
    <property type="term" value="F:sequence-specific DNA binding"/>
    <property type="evidence" value="ECO:0007669"/>
    <property type="project" value="TreeGrafter"/>
</dbReference>
<keyword evidence="3 7" id="KW-0238">DNA-binding</keyword>
<reference evidence="7 8" key="1">
    <citation type="submission" date="2016-10" db="EMBL/GenBank/DDBJ databases">
        <authorList>
            <person name="de Groot N.N."/>
        </authorList>
    </citation>
    <scope>NUCLEOTIDE SEQUENCE [LARGE SCALE GENOMIC DNA]</scope>
    <source>
        <strain evidence="7 8">CGMCC 1.7659</strain>
    </source>
</reference>